<evidence type="ECO:0000256" key="1">
    <source>
        <dbReference type="SAM" id="Phobius"/>
    </source>
</evidence>
<dbReference type="RefSeq" id="WP_264068132.1">
    <property type="nucleotide sequence ID" value="NZ_JACKTY010000029.1"/>
</dbReference>
<keyword evidence="1" id="KW-1133">Transmembrane helix</keyword>
<protein>
    <recommendedName>
        <fullName evidence="4">Transmembrane protein</fullName>
    </recommendedName>
</protein>
<evidence type="ECO:0000313" key="3">
    <source>
        <dbReference type="Proteomes" id="UP001526201"/>
    </source>
</evidence>
<keyword evidence="3" id="KW-1185">Reference proteome</keyword>
<dbReference type="EMBL" id="JACKTY010000029">
    <property type="protein sequence ID" value="MCV7227197.1"/>
    <property type="molecule type" value="Genomic_DNA"/>
</dbReference>
<feature type="transmembrane region" description="Helical" evidence="1">
    <location>
        <begin position="98"/>
        <end position="120"/>
    </location>
</feature>
<comment type="caution">
    <text evidence="2">The sequence shown here is derived from an EMBL/GenBank/DDBJ whole genome shotgun (WGS) entry which is preliminary data.</text>
</comment>
<keyword evidence="1" id="KW-0812">Transmembrane</keyword>
<keyword evidence="1" id="KW-0472">Membrane</keyword>
<name>A0ABT3CCJ0_9MYCO</name>
<evidence type="ECO:0000313" key="2">
    <source>
        <dbReference type="EMBL" id="MCV7227197.1"/>
    </source>
</evidence>
<proteinExistence type="predicted"/>
<gene>
    <name evidence="2" type="ORF">H7J73_14270</name>
</gene>
<accession>A0ABT3CCJ0</accession>
<feature type="transmembrane region" description="Helical" evidence="1">
    <location>
        <begin position="25"/>
        <end position="48"/>
    </location>
</feature>
<sequence length="129" mass="13925">MATTRSSPQRSRDDHLGREDDDVRAAIRFAVVASVAGVGFLVFAAIWVSTCSSTDIDTVACGAPQRTLLGLGAPAILLGGGVWAFIRTYRVWREQRTWWGWQGAGWFLMTLMLLALTIGFPTLAGPALG</sequence>
<reference evidence="2 3" key="1">
    <citation type="journal article" date="2022" name="BMC Genomics">
        <title>Comparative genome analysis of mycobacteria focusing on tRNA and non-coding RNA.</title>
        <authorList>
            <person name="Behra P.R.K."/>
            <person name="Pettersson B.M.F."/>
            <person name="Ramesh M."/>
            <person name="Das S."/>
            <person name="Dasgupta S."/>
            <person name="Kirsebom L.A."/>
        </authorList>
    </citation>
    <scope>NUCLEOTIDE SEQUENCE [LARGE SCALE GENOMIC DNA]</scope>
    <source>
        <strain evidence="2 3">DSM 44078</strain>
    </source>
</reference>
<feature type="transmembrane region" description="Helical" evidence="1">
    <location>
        <begin position="68"/>
        <end position="86"/>
    </location>
</feature>
<dbReference type="Proteomes" id="UP001526201">
    <property type="component" value="Unassembled WGS sequence"/>
</dbReference>
<evidence type="ECO:0008006" key="4">
    <source>
        <dbReference type="Google" id="ProtNLM"/>
    </source>
</evidence>
<organism evidence="2 3">
    <name type="scientific">Mycolicibacterium komossense</name>
    <dbReference type="NCBI Taxonomy" id="1779"/>
    <lineage>
        <taxon>Bacteria</taxon>
        <taxon>Bacillati</taxon>
        <taxon>Actinomycetota</taxon>
        <taxon>Actinomycetes</taxon>
        <taxon>Mycobacteriales</taxon>
        <taxon>Mycobacteriaceae</taxon>
        <taxon>Mycolicibacterium</taxon>
    </lineage>
</organism>